<dbReference type="Proteomes" id="UP000245202">
    <property type="component" value="Unassembled WGS sequence"/>
</dbReference>
<evidence type="ECO:0000256" key="4">
    <source>
        <dbReference type="ARBA" id="ARBA00023139"/>
    </source>
</evidence>
<evidence type="ECO:0000256" key="7">
    <source>
        <dbReference type="SAM" id="SignalP"/>
    </source>
</evidence>
<evidence type="ECO:0000256" key="6">
    <source>
        <dbReference type="SAM" id="MobiDB-lite"/>
    </source>
</evidence>
<evidence type="ECO:0000256" key="2">
    <source>
        <dbReference type="ARBA" id="ARBA00022729"/>
    </source>
</evidence>
<keyword evidence="4" id="KW-0564">Palmitate</keyword>
<evidence type="ECO:0000256" key="3">
    <source>
        <dbReference type="ARBA" id="ARBA00023136"/>
    </source>
</evidence>
<dbReference type="Gene3D" id="3.40.190.10">
    <property type="entry name" value="Periplasmic binding protein-like II"/>
    <property type="match status" value="2"/>
</dbReference>
<dbReference type="InterPro" id="IPR006059">
    <property type="entry name" value="SBP"/>
</dbReference>
<comment type="caution">
    <text evidence="8">The sequence shown here is derived from an EMBL/GenBank/DDBJ whole genome shotgun (WGS) entry which is preliminary data.</text>
</comment>
<evidence type="ECO:0000256" key="1">
    <source>
        <dbReference type="ARBA" id="ARBA00022475"/>
    </source>
</evidence>
<dbReference type="SUPFAM" id="SSF53850">
    <property type="entry name" value="Periplasmic binding protein-like II"/>
    <property type="match status" value="1"/>
</dbReference>
<evidence type="ECO:0008006" key="10">
    <source>
        <dbReference type="Google" id="ProtNLM"/>
    </source>
</evidence>
<evidence type="ECO:0000313" key="8">
    <source>
        <dbReference type="EMBL" id="GBG05799.1"/>
    </source>
</evidence>
<accession>A0A2R5EJK2</accession>
<dbReference type="Pfam" id="PF01547">
    <property type="entry name" value="SBP_bac_1"/>
    <property type="match status" value="1"/>
</dbReference>
<sequence length="577" mass="63668">MIRFKKGLSAALTLMLTVSVLAACSDNSNSPAPQETKASETQSPGNEGAPNQTDEQGVETAPFKDGKYDPAIPMNIVVPIGDDTMYFNGETAEKNILFDQFKENLGLDINVLWTAPTKNEGFKTKLLLSLSSGEKLPDVINTMGDVELTNLLIESGKFMDLTDHIDKYASEGVKRVYDENPELFHSVTRDGKIMALPIPAWGPNGAPNMYVRQDWLDKLQLKAPTTIKELEAVMEAFVNNDPDGNNVKDTVGLAVQLKNPTSEVIADATALYGAFGVLPSNWAKSEDGQSLIYDPIQPEMKTALSTFRSWMEKGYISKDAPQQDGGTAAQLFTSGKAGIIFGPNWLPYWPLPDLAVNVPGAEFKVYPIPVGENGKAERRVFSLVGASVLVNKDYKHPDAVFKYADVMFTLANVGGIWDLDTKSLMDKGYMEEGAGSNYHVVKYGFMPNYFVDPWYQIDGYLDLMLAGKPGRSPGEQEGFDNCLSNPQCIDGQIESMKVWKAQQDADVMSLYSGPVTPTQKTQGDFLSKMEYETQMKIIFGTAPVEEFDVFVEKWKSGGGDKITEEVNEWYRANILKQ</sequence>
<dbReference type="EMBL" id="BDQX01000023">
    <property type="protein sequence ID" value="GBG05799.1"/>
    <property type="molecule type" value="Genomic_DNA"/>
</dbReference>
<keyword evidence="5" id="KW-0449">Lipoprotein</keyword>
<feature type="compositionally biased region" description="Polar residues" evidence="6">
    <location>
        <begin position="39"/>
        <end position="55"/>
    </location>
</feature>
<gene>
    <name evidence="8" type="ORF">PAT3040_00284</name>
</gene>
<evidence type="ECO:0000313" key="9">
    <source>
        <dbReference type="Proteomes" id="UP000245202"/>
    </source>
</evidence>
<keyword evidence="1" id="KW-1003">Cell membrane</keyword>
<dbReference type="RefSeq" id="WP_087568177.1">
    <property type="nucleotide sequence ID" value="NZ_BDQX01000023.1"/>
</dbReference>
<reference evidence="8 9" key="1">
    <citation type="submission" date="2017-08" db="EMBL/GenBank/DDBJ databases">
        <title>Substantial Increase in Enzyme Production by Combined Drug-Resistance Mutations in Paenibacillus agaridevorans.</title>
        <authorList>
            <person name="Tanaka Y."/>
            <person name="Funane K."/>
            <person name="Hosaka T."/>
            <person name="Shiwa Y."/>
            <person name="Fujita N."/>
            <person name="Miyazaki T."/>
            <person name="Yoshikawa H."/>
            <person name="Murakami K."/>
            <person name="Kasahara K."/>
            <person name="Inaoka T."/>
            <person name="Hiraga Y."/>
            <person name="Ochi K."/>
        </authorList>
    </citation>
    <scope>NUCLEOTIDE SEQUENCE [LARGE SCALE GENOMIC DNA]</scope>
    <source>
        <strain evidence="8 9">T-3040</strain>
    </source>
</reference>
<proteinExistence type="predicted"/>
<keyword evidence="3" id="KW-0472">Membrane</keyword>
<dbReference type="InterPro" id="IPR050490">
    <property type="entry name" value="Bact_solute-bd_prot1"/>
</dbReference>
<protein>
    <recommendedName>
        <fullName evidence="10">ABC transporter substrate-binding protein</fullName>
    </recommendedName>
</protein>
<feature type="signal peptide" evidence="7">
    <location>
        <begin position="1"/>
        <end position="22"/>
    </location>
</feature>
<dbReference type="AlphaFoldDB" id="A0A2R5EJK2"/>
<keyword evidence="9" id="KW-1185">Reference proteome</keyword>
<dbReference type="PANTHER" id="PTHR43649:SF33">
    <property type="entry name" value="POLYGALACTURONAN_RHAMNOGALACTURONAN-BINDING PROTEIN YTCQ"/>
    <property type="match status" value="1"/>
</dbReference>
<evidence type="ECO:0000256" key="5">
    <source>
        <dbReference type="ARBA" id="ARBA00023288"/>
    </source>
</evidence>
<dbReference type="PANTHER" id="PTHR43649">
    <property type="entry name" value="ARABINOSE-BINDING PROTEIN-RELATED"/>
    <property type="match status" value="1"/>
</dbReference>
<keyword evidence="2 7" id="KW-0732">Signal</keyword>
<feature type="chain" id="PRO_5015322531" description="ABC transporter substrate-binding protein" evidence="7">
    <location>
        <begin position="23"/>
        <end position="577"/>
    </location>
</feature>
<feature type="region of interest" description="Disordered" evidence="6">
    <location>
        <begin position="26"/>
        <end position="66"/>
    </location>
</feature>
<name>A0A2R5EJK2_9BACL</name>
<organism evidence="8 9">
    <name type="scientific">Paenibacillus agaridevorans</name>
    <dbReference type="NCBI Taxonomy" id="171404"/>
    <lineage>
        <taxon>Bacteria</taxon>
        <taxon>Bacillati</taxon>
        <taxon>Bacillota</taxon>
        <taxon>Bacilli</taxon>
        <taxon>Bacillales</taxon>
        <taxon>Paenibacillaceae</taxon>
        <taxon>Paenibacillus</taxon>
    </lineage>
</organism>
<dbReference type="PROSITE" id="PS51257">
    <property type="entry name" value="PROKAR_LIPOPROTEIN"/>
    <property type="match status" value="1"/>
</dbReference>